<feature type="transmembrane region" description="Helical" evidence="17">
    <location>
        <begin position="128"/>
        <end position="145"/>
    </location>
</feature>
<keyword evidence="4 17" id="KW-0812">Transmembrane</keyword>
<name>A0A3D4S3S9_9ENTE</name>
<feature type="transmembrane region" description="Helical" evidence="17">
    <location>
        <begin position="339"/>
        <end position="366"/>
    </location>
</feature>
<reference evidence="18 19" key="1">
    <citation type="journal article" date="2018" name="Nat. Biotechnol.">
        <title>A standardized bacterial taxonomy based on genome phylogeny substantially revises the tree of life.</title>
        <authorList>
            <person name="Parks D.H."/>
            <person name="Chuvochina M."/>
            <person name="Waite D.W."/>
            <person name="Rinke C."/>
            <person name="Skarshewski A."/>
            <person name="Chaumeil P.A."/>
            <person name="Hugenholtz P."/>
        </authorList>
    </citation>
    <scope>NUCLEOTIDE SEQUENCE [LARGE SCALE GENOMIC DNA]</scope>
    <source>
        <strain evidence="18">UBA11306</strain>
    </source>
</reference>
<dbReference type="PANTHER" id="PTHR30474">
    <property type="entry name" value="CELL CYCLE PROTEIN"/>
    <property type="match status" value="1"/>
</dbReference>
<keyword evidence="6" id="KW-0573">Peptidoglycan synthesis</keyword>
<dbReference type="GO" id="GO:0015648">
    <property type="term" value="F:lipid-linked peptidoglycan transporter activity"/>
    <property type="evidence" value="ECO:0007669"/>
    <property type="project" value="TreeGrafter"/>
</dbReference>
<feature type="transmembrane region" description="Helical" evidence="17">
    <location>
        <begin position="372"/>
        <end position="394"/>
    </location>
</feature>
<evidence type="ECO:0000256" key="10">
    <source>
        <dbReference type="ARBA" id="ARBA00033270"/>
    </source>
</evidence>
<feature type="transmembrane region" description="Helical" evidence="17">
    <location>
        <begin position="306"/>
        <end position="327"/>
    </location>
</feature>
<feature type="transmembrane region" description="Helical" evidence="17">
    <location>
        <begin position="166"/>
        <end position="183"/>
    </location>
</feature>
<dbReference type="PROSITE" id="PS00428">
    <property type="entry name" value="FTSW_RODA_SPOVE"/>
    <property type="match status" value="1"/>
</dbReference>
<feature type="transmembrane region" description="Helical" evidence="17">
    <location>
        <begin position="61"/>
        <end position="78"/>
    </location>
</feature>
<feature type="transmembrane region" description="Helical" evidence="17">
    <location>
        <begin position="189"/>
        <end position="206"/>
    </location>
</feature>
<evidence type="ECO:0000256" key="13">
    <source>
        <dbReference type="ARBA" id="ARBA00041418"/>
    </source>
</evidence>
<organism evidence="18 19">
    <name type="scientific">Bavariicoccus seileri</name>
    <dbReference type="NCBI Taxonomy" id="549685"/>
    <lineage>
        <taxon>Bacteria</taxon>
        <taxon>Bacillati</taxon>
        <taxon>Bacillota</taxon>
        <taxon>Bacilli</taxon>
        <taxon>Lactobacillales</taxon>
        <taxon>Enterococcaceae</taxon>
        <taxon>Bavariicoccus</taxon>
    </lineage>
</organism>
<evidence type="ECO:0000256" key="9">
    <source>
        <dbReference type="ARBA" id="ARBA00032370"/>
    </source>
</evidence>
<dbReference type="InterPro" id="IPR001182">
    <property type="entry name" value="FtsW/RodA"/>
</dbReference>
<evidence type="ECO:0000313" key="19">
    <source>
        <dbReference type="Proteomes" id="UP000262195"/>
    </source>
</evidence>
<dbReference type="GO" id="GO:0032153">
    <property type="term" value="C:cell division site"/>
    <property type="evidence" value="ECO:0007669"/>
    <property type="project" value="TreeGrafter"/>
</dbReference>
<dbReference type="AlphaFoldDB" id="A0A3D4S3S9"/>
<gene>
    <name evidence="18" type="ORF">DIW15_02040</name>
</gene>
<dbReference type="EMBL" id="DQHO01000014">
    <property type="protein sequence ID" value="HCS93473.1"/>
    <property type="molecule type" value="Genomic_DNA"/>
</dbReference>
<comment type="caution">
    <text evidence="18">The sequence shown here is derived from an EMBL/GenBank/DDBJ whole genome shotgun (WGS) entry which is preliminary data.</text>
</comment>
<sequence length="423" mass="46481">MKQPKQLIKLGFMKRFTNLDRLILIPYIVLVLIGFLAVYSAAGTTTVTPIGEQSNVLVKQLAFIAFSFISLVVSYFVLDKYGNSYYFLTISMGILLLLEIMVRLFGDEALGAKSRLTVGPIQIQPSEFVKVFLIWWFGVLLADLIKNKRVITQFVRPFTKRKLPPYFDAMILYGLPGILLLLIFMEPDVGTALVIMMTIWIVLLVAGRIPHGLLISVAGLVLLFILFNYFPIDLLGFLPSHIVSRIVAYRDAFDAASNEGFQIVRGYMAVAQGGIFGQGPGASQFKAGYLPEATTDFIIAIIAEEYGLIGVLLLFLTLTILITRIFIRALKATLTSTKYILTGVGGMLLVQSFINLGGLIGLIPLTGVTLPFISYGGSSLMASSIAIGMAFTALDNEDKQLGLANVSEKQRTFTRSLIMKDGK</sequence>
<keyword evidence="3" id="KW-0808">Transferase</keyword>
<evidence type="ECO:0000256" key="5">
    <source>
        <dbReference type="ARBA" id="ARBA00022960"/>
    </source>
</evidence>
<evidence type="ECO:0000256" key="4">
    <source>
        <dbReference type="ARBA" id="ARBA00022692"/>
    </source>
</evidence>
<keyword evidence="7 17" id="KW-1133">Transmembrane helix</keyword>
<comment type="subcellular location">
    <subcellularLocation>
        <location evidence="1">Membrane</location>
        <topology evidence="1">Multi-pass membrane protein</topology>
    </subcellularLocation>
</comment>
<keyword evidence="8 17" id="KW-0472">Membrane</keyword>
<dbReference type="EC" id="2.4.99.28" evidence="14"/>
<evidence type="ECO:0000256" key="1">
    <source>
        <dbReference type="ARBA" id="ARBA00004141"/>
    </source>
</evidence>
<protein>
    <recommendedName>
        <fullName evidence="12">Probable peptidoglycan glycosyltransferase FtsW</fullName>
        <ecNumber evidence="14">2.4.99.28</ecNumber>
    </recommendedName>
    <alternativeName>
        <fullName evidence="13">Cell division protein FtsW</fullName>
    </alternativeName>
    <alternativeName>
        <fullName evidence="10">Cell wall polymerase</fullName>
    </alternativeName>
    <alternativeName>
        <fullName evidence="9">Peptidoglycan polymerase</fullName>
    </alternativeName>
</protein>
<dbReference type="GO" id="GO:0051301">
    <property type="term" value="P:cell division"/>
    <property type="evidence" value="ECO:0007669"/>
    <property type="project" value="InterPro"/>
</dbReference>
<evidence type="ECO:0000256" key="16">
    <source>
        <dbReference type="ARBA" id="ARBA00049966"/>
    </source>
</evidence>
<evidence type="ECO:0000256" key="15">
    <source>
        <dbReference type="ARBA" id="ARBA00049902"/>
    </source>
</evidence>
<evidence type="ECO:0000256" key="14">
    <source>
        <dbReference type="ARBA" id="ARBA00044770"/>
    </source>
</evidence>
<evidence type="ECO:0000313" key="18">
    <source>
        <dbReference type="EMBL" id="HCS93473.1"/>
    </source>
</evidence>
<dbReference type="InterPro" id="IPR018365">
    <property type="entry name" value="Cell_cycle_FtsW-rel_CS"/>
</dbReference>
<keyword evidence="5" id="KW-0133">Cell shape</keyword>
<dbReference type="PANTHER" id="PTHR30474:SF2">
    <property type="entry name" value="PEPTIDOGLYCAN GLYCOSYLTRANSFERASE FTSW-RELATED"/>
    <property type="match status" value="1"/>
</dbReference>
<evidence type="ECO:0000256" key="11">
    <source>
        <dbReference type="ARBA" id="ARBA00038053"/>
    </source>
</evidence>
<keyword evidence="2" id="KW-0328">Glycosyltransferase</keyword>
<dbReference type="STRING" id="1121105.GCA_000421665_00713"/>
<feature type="transmembrane region" description="Helical" evidence="17">
    <location>
        <begin position="21"/>
        <end position="41"/>
    </location>
</feature>
<dbReference type="GO" id="GO:0008360">
    <property type="term" value="P:regulation of cell shape"/>
    <property type="evidence" value="ECO:0007669"/>
    <property type="project" value="UniProtKB-KW"/>
</dbReference>
<evidence type="ECO:0000256" key="8">
    <source>
        <dbReference type="ARBA" id="ARBA00023136"/>
    </source>
</evidence>
<dbReference type="GO" id="GO:0008955">
    <property type="term" value="F:peptidoglycan glycosyltransferase activity"/>
    <property type="evidence" value="ECO:0007669"/>
    <property type="project" value="UniProtKB-EC"/>
</dbReference>
<dbReference type="Pfam" id="PF01098">
    <property type="entry name" value="FTSW_RODA_SPOVE"/>
    <property type="match status" value="1"/>
</dbReference>
<comment type="catalytic activity">
    <reaction evidence="15">
        <text>[GlcNAc-(1-&gt;4)-Mur2Ac(oyl-L-Ala-gamma-D-Glu-L-Lys-D-Ala-D-Ala)](n)-di-trans,octa-cis-undecaprenyl diphosphate + beta-D-GlcNAc-(1-&gt;4)-Mur2Ac(oyl-L-Ala-gamma-D-Glu-L-Lys-D-Ala-D-Ala)-di-trans,octa-cis-undecaprenyl diphosphate = [GlcNAc-(1-&gt;4)-Mur2Ac(oyl-L-Ala-gamma-D-Glu-L-Lys-D-Ala-D-Ala)](n+1)-di-trans,octa-cis-undecaprenyl diphosphate + di-trans,octa-cis-undecaprenyl diphosphate + H(+)</text>
        <dbReference type="Rhea" id="RHEA:23708"/>
        <dbReference type="Rhea" id="RHEA-COMP:9602"/>
        <dbReference type="Rhea" id="RHEA-COMP:9603"/>
        <dbReference type="ChEBI" id="CHEBI:15378"/>
        <dbReference type="ChEBI" id="CHEBI:58405"/>
        <dbReference type="ChEBI" id="CHEBI:60033"/>
        <dbReference type="ChEBI" id="CHEBI:78435"/>
        <dbReference type="EC" id="2.4.99.28"/>
    </reaction>
</comment>
<accession>A0A3D4S3S9</accession>
<evidence type="ECO:0000256" key="6">
    <source>
        <dbReference type="ARBA" id="ARBA00022984"/>
    </source>
</evidence>
<dbReference type="GO" id="GO:0009252">
    <property type="term" value="P:peptidoglycan biosynthetic process"/>
    <property type="evidence" value="ECO:0007669"/>
    <property type="project" value="UniProtKB-KW"/>
</dbReference>
<feature type="transmembrane region" description="Helical" evidence="17">
    <location>
        <begin position="213"/>
        <end position="232"/>
    </location>
</feature>
<proteinExistence type="inferred from homology"/>
<evidence type="ECO:0000256" key="2">
    <source>
        <dbReference type="ARBA" id="ARBA00022676"/>
    </source>
</evidence>
<evidence type="ECO:0000256" key="3">
    <source>
        <dbReference type="ARBA" id="ARBA00022679"/>
    </source>
</evidence>
<evidence type="ECO:0000256" key="7">
    <source>
        <dbReference type="ARBA" id="ARBA00022989"/>
    </source>
</evidence>
<comment type="function">
    <text evidence="16">Peptidoglycan polymerase that is essential for cell division.</text>
</comment>
<dbReference type="GO" id="GO:0005886">
    <property type="term" value="C:plasma membrane"/>
    <property type="evidence" value="ECO:0007669"/>
    <property type="project" value="TreeGrafter"/>
</dbReference>
<dbReference type="Proteomes" id="UP000262195">
    <property type="component" value="Unassembled WGS sequence"/>
</dbReference>
<evidence type="ECO:0000256" key="17">
    <source>
        <dbReference type="SAM" id="Phobius"/>
    </source>
</evidence>
<comment type="similarity">
    <text evidence="11">Belongs to the SEDS family. FtsW subfamily.</text>
</comment>
<feature type="transmembrane region" description="Helical" evidence="17">
    <location>
        <begin position="85"/>
        <end position="106"/>
    </location>
</feature>
<evidence type="ECO:0000256" key="12">
    <source>
        <dbReference type="ARBA" id="ARBA00041185"/>
    </source>
</evidence>